<comment type="caution">
    <text evidence="1">The sequence shown here is derived from an EMBL/GenBank/DDBJ whole genome shotgun (WGS) entry which is preliminary data.</text>
</comment>
<keyword evidence="2" id="KW-1185">Reference proteome</keyword>
<dbReference type="Proteomes" id="UP001166291">
    <property type="component" value="Unassembled WGS sequence"/>
</dbReference>
<dbReference type="GO" id="GO:0008168">
    <property type="term" value="F:methyltransferase activity"/>
    <property type="evidence" value="ECO:0007669"/>
    <property type="project" value="UniProtKB-KW"/>
</dbReference>
<dbReference type="Pfam" id="PF05711">
    <property type="entry name" value="TylF"/>
    <property type="match status" value="1"/>
</dbReference>
<dbReference type="PANTHER" id="PTHR40036:SF1">
    <property type="entry name" value="MACROCIN O-METHYLTRANSFERASE"/>
    <property type="match status" value="1"/>
</dbReference>
<protein>
    <submittedName>
        <fullName evidence="1">TylF/MycF family methyltransferase</fullName>
    </submittedName>
</protein>
<dbReference type="InterPro" id="IPR008884">
    <property type="entry name" value="TylF_MeTrfase"/>
</dbReference>
<organism evidence="1 2">
    <name type="scientific">Zhongshania aquimaris</name>
    <dbReference type="NCBI Taxonomy" id="2857107"/>
    <lineage>
        <taxon>Bacteria</taxon>
        <taxon>Pseudomonadati</taxon>
        <taxon>Pseudomonadota</taxon>
        <taxon>Gammaproteobacteria</taxon>
        <taxon>Cellvibrionales</taxon>
        <taxon>Spongiibacteraceae</taxon>
        <taxon>Zhongshania</taxon>
    </lineage>
</organism>
<keyword evidence="1" id="KW-0489">Methyltransferase</keyword>
<dbReference type="RefSeq" id="WP_219041978.1">
    <property type="nucleotide sequence ID" value="NZ_JAHWDQ010000001.1"/>
</dbReference>
<evidence type="ECO:0000313" key="2">
    <source>
        <dbReference type="Proteomes" id="UP001166291"/>
    </source>
</evidence>
<reference evidence="1" key="1">
    <citation type="submission" date="2021-07" db="EMBL/GenBank/DDBJ databases">
        <title>Zhongshania sp. CAU 1632 isolated from seawater.</title>
        <authorList>
            <person name="Kim W."/>
        </authorList>
    </citation>
    <scope>NUCLEOTIDE SEQUENCE</scope>
    <source>
        <strain evidence="1">CAU 1632</strain>
    </source>
</reference>
<dbReference type="PANTHER" id="PTHR40036">
    <property type="entry name" value="MACROCIN O-METHYLTRANSFERASE"/>
    <property type="match status" value="1"/>
</dbReference>
<proteinExistence type="predicted"/>
<keyword evidence="1" id="KW-0808">Transferase</keyword>
<evidence type="ECO:0000313" key="1">
    <source>
        <dbReference type="EMBL" id="MBW2939738.1"/>
    </source>
</evidence>
<name>A0ABS6VN44_9GAMM</name>
<accession>A0ABS6VN44</accession>
<sequence length="265" mass="29986">MALKTIKKLLPKSVKKKILHSLGLKRHVYPPVGVITDMLPQSREIIDRVNAYTMTGELRIESLLNSVKHVVDADIDGAFVECGVWKGGSILAMILQLQALGCNDREIYLYDTFEGMSQPTEKDVSEYNDNALEALGKVADGERLYDHYFNADIFNEDLVKSLILDTGYPQEKLHFVKGKVEDTIPEVAPDKVAILRLDTDWYESTKHEMIHLYPRLSRGGILIVDDYGHWEGAKVAVEEYFSELGAIRPLLHRIDYAGRIAQKLV</sequence>
<gene>
    <name evidence="1" type="ORF">KXJ70_03080</name>
</gene>
<dbReference type="EMBL" id="JAHWDQ010000001">
    <property type="protein sequence ID" value="MBW2939738.1"/>
    <property type="molecule type" value="Genomic_DNA"/>
</dbReference>
<dbReference type="GO" id="GO:0032259">
    <property type="term" value="P:methylation"/>
    <property type="evidence" value="ECO:0007669"/>
    <property type="project" value="UniProtKB-KW"/>
</dbReference>